<dbReference type="AlphaFoldDB" id="A0A5N4EF99"/>
<dbReference type="EMBL" id="JWIN03000002">
    <property type="protein sequence ID" value="KAB1281964.1"/>
    <property type="molecule type" value="Genomic_DNA"/>
</dbReference>
<evidence type="ECO:0000313" key="7">
    <source>
        <dbReference type="Proteomes" id="UP000299084"/>
    </source>
</evidence>
<evidence type="ECO:0000313" key="6">
    <source>
        <dbReference type="EMBL" id="KAB1281964.1"/>
    </source>
</evidence>
<comment type="caution">
    <text evidence="6">The sequence shown here is derived from an EMBL/GenBank/DDBJ whole genome shotgun (WGS) entry which is preliminary data.</text>
</comment>
<dbReference type="InterPro" id="IPR001519">
    <property type="entry name" value="Ferritin"/>
</dbReference>
<keyword evidence="7" id="KW-1185">Reference proteome</keyword>
<evidence type="ECO:0000256" key="4">
    <source>
        <dbReference type="ARBA" id="ARBA00047045"/>
    </source>
</evidence>
<accession>A0A5N4EF99</accession>
<evidence type="ECO:0000256" key="2">
    <source>
        <dbReference type="ARBA" id="ARBA00044942"/>
    </source>
</evidence>
<evidence type="ECO:0000256" key="3">
    <source>
        <dbReference type="ARBA" id="ARBA00045578"/>
    </source>
</evidence>
<comment type="function">
    <text evidence="3">Stores iron in a soluble, non-toxic, readily available form. Important for iron homeostasis. Iron is taken up in the ferrous form and deposited as ferric hydroxides after oxidation. Also plays a role in delivery of iron to cells. Mediates iron uptake in capsule cells of the developing kidney. Delivery to lysosomes by the cargo receptor NCOA4 for autophagic degradation and release or iron.</text>
</comment>
<dbReference type="PANTHER" id="PTHR11431:SF47">
    <property type="entry name" value="FERRITIN LIGHT CHAIN"/>
    <property type="match status" value="1"/>
</dbReference>
<feature type="region of interest" description="Disordered" evidence="5">
    <location>
        <begin position="124"/>
        <end position="143"/>
    </location>
</feature>
<sequence length="265" mass="28392">MALPSHFLYATQAPMVSGQNRPRDPLAPASHHPPAFFPVATFRTSHSATLGLRDQPTPSFELSSLLRINCEPPDWSELPHQVEAAFTCPVTLHLWAPSTYLSLGSYFPQDQVALEGVGHFPRISQGEARGPRASLEDAKPVGDRALLQNKQKPPQDEWGETQDAVEATGALSGPPALGSACRPLLRDVLEMHLLLAQVRLIQKTGGGPPDPPVQVGWSPGAGLVSLPKAQPQARLRGSGSQQPWGGPLVSGFLPEASLCRHQAAF</sequence>
<comment type="subunit">
    <text evidence="4">Oligomer of 24 subunits. There are two types of subunits: L (light) chain and H (heavy) chain. The major chain can be light or heavy, depending on the species and tissue type. The functional molecule forms a roughly spherical shell with a diameter of 12 nm and contains a central cavity into which the insoluble mineral iron core is deposited. Interacts with NCOA4.</text>
</comment>
<proteinExistence type="predicted"/>
<dbReference type="GO" id="GO:0044754">
    <property type="term" value="C:autolysosome"/>
    <property type="evidence" value="ECO:0007669"/>
    <property type="project" value="UniProtKB-SubCell"/>
</dbReference>
<dbReference type="InterPro" id="IPR009078">
    <property type="entry name" value="Ferritin-like_SF"/>
</dbReference>
<organism evidence="6 7">
    <name type="scientific">Camelus dromedarius</name>
    <name type="common">Dromedary</name>
    <name type="synonym">Arabian camel</name>
    <dbReference type="NCBI Taxonomy" id="9838"/>
    <lineage>
        <taxon>Eukaryota</taxon>
        <taxon>Metazoa</taxon>
        <taxon>Chordata</taxon>
        <taxon>Craniata</taxon>
        <taxon>Vertebrata</taxon>
        <taxon>Euteleostomi</taxon>
        <taxon>Mammalia</taxon>
        <taxon>Eutheria</taxon>
        <taxon>Laurasiatheria</taxon>
        <taxon>Artiodactyla</taxon>
        <taxon>Tylopoda</taxon>
        <taxon>Camelidae</taxon>
        <taxon>Camelus</taxon>
    </lineage>
</organism>
<dbReference type="SUPFAM" id="SSF47240">
    <property type="entry name" value="Ferritin-like"/>
    <property type="match status" value="1"/>
</dbReference>
<protein>
    <recommendedName>
        <fullName evidence="1">Ferritin light chain</fullName>
    </recommendedName>
</protein>
<dbReference type="GO" id="GO:0006826">
    <property type="term" value="P:iron ion transport"/>
    <property type="evidence" value="ECO:0007669"/>
    <property type="project" value="InterPro"/>
</dbReference>
<dbReference type="Gene3D" id="1.20.1260.10">
    <property type="match status" value="1"/>
</dbReference>
<dbReference type="PANTHER" id="PTHR11431">
    <property type="entry name" value="FERRITIN"/>
    <property type="match status" value="1"/>
</dbReference>
<dbReference type="GO" id="GO:0006879">
    <property type="term" value="P:intracellular iron ion homeostasis"/>
    <property type="evidence" value="ECO:0007669"/>
    <property type="project" value="InterPro"/>
</dbReference>
<comment type="subcellular location">
    <subcellularLocation>
        <location evidence="2">Autolysosome</location>
    </subcellularLocation>
</comment>
<dbReference type="InterPro" id="IPR012347">
    <property type="entry name" value="Ferritin-like"/>
</dbReference>
<evidence type="ECO:0000256" key="5">
    <source>
        <dbReference type="SAM" id="MobiDB-lite"/>
    </source>
</evidence>
<dbReference type="Proteomes" id="UP000299084">
    <property type="component" value="Unassembled WGS sequence"/>
</dbReference>
<evidence type="ECO:0000256" key="1">
    <source>
        <dbReference type="ARBA" id="ARBA00040044"/>
    </source>
</evidence>
<dbReference type="GO" id="GO:0008199">
    <property type="term" value="F:ferric iron binding"/>
    <property type="evidence" value="ECO:0007669"/>
    <property type="project" value="InterPro"/>
</dbReference>
<gene>
    <name evidence="6" type="ORF">Cadr_000001314</name>
</gene>
<dbReference type="GO" id="GO:0008198">
    <property type="term" value="F:ferrous iron binding"/>
    <property type="evidence" value="ECO:0007669"/>
    <property type="project" value="TreeGrafter"/>
</dbReference>
<name>A0A5N4EF99_CAMDR</name>
<reference evidence="6 7" key="1">
    <citation type="journal article" date="2019" name="Mol. Ecol. Resour.">
        <title>Improving Illumina assemblies with Hi-C and long reads: an example with the North African dromedary.</title>
        <authorList>
            <person name="Elbers J.P."/>
            <person name="Rogers M.F."/>
            <person name="Perelman P.L."/>
            <person name="Proskuryakova A.A."/>
            <person name="Serdyukova N.A."/>
            <person name="Johnson W.E."/>
            <person name="Horin P."/>
            <person name="Corander J."/>
            <person name="Murphy D."/>
            <person name="Burger P.A."/>
        </authorList>
    </citation>
    <scope>NUCLEOTIDE SEQUENCE [LARGE SCALE GENOMIC DNA]</scope>
    <source>
        <strain evidence="6">Drom800</strain>
        <tissue evidence="6">Blood</tissue>
    </source>
</reference>